<proteinExistence type="predicted"/>
<dbReference type="AlphaFoldDB" id="A0AAU3HVQ2"/>
<dbReference type="InterPro" id="IPR058407">
    <property type="entry name" value="DUF8094"/>
</dbReference>
<organism evidence="3">
    <name type="scientific">Streptomyces sp. NBC_01393</name>
    <dbReference type="NCBI Taxonomy" id="2903851"/>
    <lineage>
        <taxon>Bacteria</taxon>
        <taxon>Bacillati</taxon>
        <taxon>Actinomycetota</taxon>
        <taxon>Actinomycetes</taxon>
        <taxon>Kitasatosporales</taxon>
        <taxon>Streptomycetaceae</taxon>
        <taxon>Streptomyces</taxon>
    </lineage>
</organism>
<dbReference type="EMBL" id="CP109546">
    <property type="protein sequence ID" value="WTZ09138.1"/>
    <property type="molecule type" value="Genomic_DNA"/>
</dbReference>
<evidence type="ECO:0000259" key="2">
    <source>
        <dbReference type="Pfam" id="PF26366"/>
    </source>
</evidence>
<evidence type="ECO:0000256" key="1">
    <source>
        <dbReference type="SAM" id="SignalP"/>
    </source>
</evidence>
<name>A0AAU3HVQ2_9ACTN</name>
<gene>
    <name evidence="3" type="ORF">OG699_14705</name>
</gene>
<dbReference type="Pfam" id="PF26366">
    <property type="entry name" value="DUF8094"/>
    <property type="match status" value="1"/>
</dbReference>
<accession>A0AAU3HVQ2</accession>
<feature type="signal peptide" evidence="1">
    <location>
        <begin position="1"/>
        <end position="34"/>
    </location>
</feature>
<keyword evidence="1" id="KW-0732">Signal</keyword>
<sequence>MSRDRTGRSPRRPRSLRRFGRLALAATTVTALWAAASGCVVVHGEREVVPATTRTEAARALEDFTAAYNKADATYDRSKDADRVTGPLADIDGAKLKAGHIGRPGGNPTHSPLEFDDAEFSIPAKAGWPRWFVANATANKGVPGSRWLLVFTRDDARELWQASYLTVLGAGDVPEFAKDEGGWAQAVTADDAALAVEPRKLGQSYAAYLRTGGDTFATGVHTSQWRAQREKFASRPGLARQYIDQPLTSGDYAPVGLRTADGGALVFFATHRFEKETAAAGTEIPAPGAEVQALTKGEINQSLTLEFVSNQVVIDPLKGSGRGQVSVLGRVEGLTGAKGE</sequence>
<feature type="domain" description="DUF8094" evidence="2">
    <location>
        <begin position="48"/>
        <end position="339"/>
    </location>
</feature>
<reference evidence="3" key="1">
    <citation type="submission" date="2022-10" db="EMBL/GenBank/DDBJ databases">
        <title>The complete genomes of actinobacterial strains from the NBC collection.</title>
        <authorList>
            <person name="Joergensen T.S."/>
            <person name="Alvarez Arevalo M."/>
            <person name="Sterndorff E.B."/>
            <person name="Faurdal D."/>
            <person name="Vuksanovic O."/>
            <person name="Mourched A.-S."/>
            <person name="Charusanti P."/>
            <person name="Shaw S."/>
            <person name="Blin K."/>
            <person name="Weber T."/>
        </authorList>
    </citation>
    <scope>NUCLEOTIDE SEQUENCE</scope>
    <source>
        <strain evidence="3">NBC_01393</strain>
    </source>
</reference>
<feature type="chain" id="PRO_5043996240" description="DUF8094 domain-containing protein" evidence="1">
    <location>
        <begin position="35"/>
        <end position="340"/>
    </location>
</feature>
<protein>
    <recommendedName>
        <fullName evidence="2">DUF8094 domain-containing protein</fullName>
    </recommendedName>
</protein>
<evidence type="ECO:0000313" key="3">
    <source>
        <dbReference type="EMBL" id="WTZ09138.1"/>
    </source>
</evidence>